<reference evidence="3" key="1">
    <citation type="submission" date="2020-01" db="EMBL/GenBank/DDBJ databases">
        <authorList>
            <person name="Fang Y."/>
            <person name="Sun R."/>
            <person name="Nie L."/>
            <person name="He J."/>
            <person name="Hao L."/>
            <person name="Wang L."/>
            <person name="Su S."/>
            <person name="Lv E."/>
            <person name="Zhang Z."/>
            <person name="Xie R."/>
            <person name="Liu H."/>
        </authorList>
    </citation>
    <scope>NUCLEOTIDE SEQUENCE [LARGE SCALE GENOMIC DNA]</scope>
    <source>
        <strain evidence="3">XCT-53</strain>
    </source>
</reference>
<organism evidence="2 3">
    <name type="scientific">Pannonibacter tanglangensis</name>
    <dbReference type="NCBI Taxonomy" id="2750084"/>
    <lineage>
        <taxon>Bacteria</taxon>
        <taxon>Pseudomonadati</taxon>
        <taxon>Pseudomonadota</taxon>
        <taxon>Alphaproteobacteria</taxon>
        <taxon>Hyphomicrobiales</taxon>
        <taxon>Stappiaceae</taxon>
        <taxon>Pannonibacter</taxon>
    </lineage>
</organism>
<accession>A0A7X5JBH6</accession>
<dbReference type="AlphaFoldDB" id="A0A7X5JBH6"/>
<evidence type="ECO:0000313" key="2">
    <source>
        <dbReference type="EMBL" id="NBN80445.1"/>
    </source>
</evidence>
<dbReference type="RefSeq" id="WP_161709686.1">
    <property type="nucleotide sequence ID" value="NZ_JAABLQ010000004.1"/>
</dbReference>
<proteinExistence type="predicted"/>
<name>A0A7X5JBH6_9HYPH</name>
<evidence type="ECO:0008006" key="4">
    <source>
        <dbReference type="Google" id="ProtNLM"/>
    </source>
</evidence>
<evidence type="ECO:0000313" key="3">
    <source>
        <dbReference type="Proteomes" id="UP000586722"/>
    </source>
</evidence>
<protein>
    <recommendedName>
        <fullName evidence="4">DUF2185 domain-containing protein</fullName>
    </recommendedName>
</protein>
<gene>
    <name evidence="2" type="ORF">GWI72_19380</name>
</gene>
<feature type="region of interest" description="Disordered" evidence="1">
    <location>
        <begin position="70"/>
        <end position="90"/>
    </location>
</feature>
<dbReference type="EMBL" id="JAABLQ010000004">
    <property type="protein sequence ID" value="NBN80445.1"/>
    <property type="molecule type" value="Genomic_DNA"/>
</dbReference>
<sequence length="90" mass="10043">MFDDLRLGVYCCGHVFRRERAVLLVVRDGTDWQFLCGGVDHSDPDEPYHVCIAGLLDEDGTLAEVSDLAPDAEAERQRPGADWLRTLGCH</sequence>
<comment type="caution">
    <text evidence="2">The sequence shown here is derived from an EMBL/GenBank/DDBJ whole genome shotgun (WGS) entry which is preliminary data.</text>
</comment>
<dbReference type="Proteomes" id="UP000586722">
    <property type="component" value="Unassembled WGS sequence"/>
</dbReference>
<keyword evidence="3" id="KW-1185">Reference proteome</keyword>
<evidence type="ECO:0000256" key="1">
    <source>
        <dbReference type="SAM" id="MobiDB-lite"/>
    </source>
</evidence>